<gene>
    <name evidence="1" type="ORF">D8674_022707</name>
</gene>
<reference evidence="1 2" key="1">
    <citation type="submission" date="2019-09" db="EMBL/GenBank/DDBJ databases">
        <authorList>
            <person name="Ou C."/>
        </authorList>
    </citation>
    <scope>NUCLEOTIDE SEQUENCE [LARGE SCALE GENOMIC DNA]</scope>
    <source>
        <strain evidence="1">S2</strain>
        <tissue evidence="1">Leaf</tissue>
    </source>
</reference>
<reference evidence="1 2" key="3">
    <citation type="submission" date="2019-11" db="EMBL/GenBank/DDBJ databases">
        <title>A de novo genome assembly of a pear dwarfing rootstock.</title>
        <authorList>
            <person name="Wang F."/>
            <person name="Wang J."/>
            <person name="Li S."/>
            <person name="Zhang Y."/>
            <person name="Fang M."/>
            <person name="Ma L."/>
            <person name="Zhao Y."/>
            <person name="Jiang S."/>
        </authorList>
    </citation>
    <scope>NUCLEOTIDE SEQUENCE [LARGE SCALE GENOMIC DNA]</scope>
    <source>
        <strain evidence="1">S2</strain>
        <tissue evidence="1">Leaf</tissue>
    </source>
</reference>
<sequence>MSDTVLFSVTSSAVDSQKLMKTGYKYESTSTKSTNLINGSVISTVQVYSCNILTLTHKNQTNILTGNLKFGLLKKDRKLSSITCT</sequence>
<dbReference type="EMBL" id="SMOL01000402">
    <property type="protein sequence ID" value="KAB2616119.1"/>
    <property type="molecule type" value="Genomic_DNA"/>
</dbReference>
<evidence type="ECO:0000313" key="2">
    <source>
        <dbReference type="Proteomes" id="UP000327157"/>
    </source>
</evidence>
<dbReference type="Proteomes" id="UP000327157">
    <property type="component" value="Chromosome 3"/>
</dbReference>
<reference evidence="2" key="2">
    <citation type="submission" date="2019-10" db="EMBL/GenBank/DDBJ databases">
        <title>A de novo genome assembly of a pear dwarfing rootstock.</title>
        <authorList>
            <person name="Wang F."/>
            <person name="Wang J."/>
            <person name="Li S."/>
            <person name="Zhang Y."/>
            <person name="Fang M."/>
            <person name="Ma L."/>
            <person name="Zhao Y."/>
            <person name="Jiang S."/>
        </authorList>
    </citation>
    <scope>NUCLEOTIDE SEQUENCE [LARGE SCALE GENOMIC DNA]</scope>
</reference>
<evidence type="ECO:0000313" key="1">
    <source>
        <dbReference type="EMBL" id="KAB2616119.1"/>
    </source>
</evidence>
<organism evidence="1 2">
    <name type="scientific">Pyrus ussuriensis x Pyrus communis</name>
    <dbReference type="NCBI Taxonomy" id="2448454"/>
    <lineage>
        <taxon>Eukaryota</taxon>
        <taxon>Viridiplantae</taxon>
        <taxon>Streptophyta</taxon>
        <taxon>Embryophyta</taxon>
        <taxon>Tracheophyta</taxon>
        <taxon>Spermatophyta</taxon>
        <taxon>Magnoliopsida</taxon>
        <taxon>eudicotyledons</taxon>
        <taxon>Gunneridae</taxon>
        <taxon>Pentapetalae</taxon>
        <taxon>rosids</taxon>
        <taxon>fabids</taxon>
        <taxon>Rosales</taxon>
        <taxon>Rosaceae</taxon>
        <taxon>Amygdaloideae</taxon>
        <taxon>Maleae</taxon>
        <taxon>Pyrus</taxon>
    </lineage>
</organism>
<keyword evidence="2" id="KW-1185">Reference proteome</keyword>
<comment type="caution">
    <text evidence="1">The sequence shown here is derived from an EMBL/GenBank/DDBJ whole genome shotgun (WGS) entry which is preliminary data.</text>
</comment>
<name>A0A5N5GKQ1_9ROSA</name>
<dbReference type="AlphaFoldDB" id="A0A5N5GKQ1"/>
<accession>A0A5N5GKQ1</accession>
<protein>
    <submittedName>
        <fullName evidence="1">Heat stress transcription factor A-6b</fullName>
    </submittedName>
</protein>
<proteinExistence type="predicted"/>